<evidence type="ECO:0000256" key="2">
    <source>
        <dbReference type="ARBA" id="ARBA00012513"/>
    </source>
</evidence>
<comment type="catalytic activity">
    <reaction evidence="9">
        <text>L-seryl-[protein] + ATP = O-phospho-L-seryl-[protein] + ADP + H(+)</text>
        <dbReference type="Rhea" id="RHEA:17989"/>
        <dbReference type="Rhea" id="RHEA-COMP:9863"/>
        <dbReference type="Rhea" id="RHEA-COMP:11604"/>
        <dbReference type="ChEBI" id="CHEBI:15378"/>
        <dbReference type="ChEBI" id="CHEBI:29999"/>
        <dbReference type="ChEBI" id="CHEBI:30616"/>
        <dbReference type="ChEBI" id="CHEBI:83421"/>
        <dbReference type="ChEBI" id="CHEBI:456216"/>
        <dbReference type="EC" id="2.7.11.1"/>
    </reaction>
</comment>
<keyword evidence="6" id="KW-0418">Kinase</keyword>
<dbReference type="PROSITE" id="PS51671">
    <property type="entry name" value="ACT"/>
    <property type="match status" value="1"/>
</dbReference>
<evidence type="ECO:0000313" key="14">
    <source>
        <dbReference type="Proteomes" id="UP000243459"/>
    </source>
</evidence>
<protein>
    <recommendedName>
        <fullName evidence="2">non-specific serine/threonine protein kinase</fullName>
        <ecNumber evidence="2">2.7.11.1</ecNumber>
    </recommendedName>
</protein>
<dbReference type="SUPFAM" id="SSF55021">
    <property type="entry name" value="ACT-like"/>
    <property type="match status" value="1"/>
</dbReference>
<feature type="compositionally biased region" description="Acidic residues" evidence="10">
    <location>
        <begin position="1"/>
        <end position="10"/>
    </location>
</feature>
<dbReference type="Gene3D" id="3.30.200.20">
    <property type="entry name" value="Phosphorylase Kinase, domain 1"/>
    <property type="match status" value="2"/>
</dbReference>
<evidence type="ECO:0000256" key="1">
    <source>
        <dbReference type="ARBA" id="ARBA00010507"/>
    </source>
</evidence>
<dbReference type="SUPFAM" id="SSF56112">
    <property type="entry name" value="Protein kinase-like (PK-like)"/>
    <property type="match status" value="2"/>
</dbReference>
<dbReference type="FunFam" id="1.10.510.10:FF:000046">
    <property type="entry name" value="probable serine/threonine-protein kinase WNK9"/>
    <property type="match status" value="1"/>
</dbReference>
<evidence type="ECO:0000256" key="8">
    <source>
        <dbReference type="ARBA" id="ARBA00047899"/>
    </source>
</evidence>
<accession>A0A5P1E4E3</accession>
<dbReference type="GO" id="GO:0005524">
    <property type="term" value="F:ATP binding"/>
    <property type="evidence" value="ECO:0007669"/>
    <property type="project" value="UniProtKB-KW"/>
</dbReference>
<name>A0A5P1E4E3_ASPOF</name>
<comment type="similarity">
    <text evidence="1">Belongs to the protein kinase superfamily. TKL Ser/Thr protein kinase family. RAF subfamily.</text>
</comment>
<reference evidence="14" key="1">
    <citation type="journal article" date="2017" name="Nat. Commun.">
        <title>The asparagus genome sheds light on the origin and evolution of a young Y chromosome.</title>
        <authorList>
            <person name="Harkess A."/>
            <person name="Zhou J."/>
            <person name="Xu C."/>
            <person name="Bowers J.E."/>
            <person name="Van der Hulst R."/>
            <person name="Ayyampalayam S."/>
            <person name="Mercati F."/>
            <person name="Riccardi P."/>
            <person name="McKain M.R."/>
            <person name="Kakrana A."/>
            <person name="Tang H."/>
            <person name="Ray J."/>
            <person name="Groenendijk J."/>
            <person name="Arikit S."/>
            <person name="Mathioni S.M."/>
            <person name="Nakano M."/>
            <person name="Shan H."/>
            <person name="Telgmann-Rauber A."/>
            <person name="Kanno A."/>
            <person name="Yue Z."/>
            <person name="Chen H."/>
            <person name="Li W."/>
            <person name="Chen Y."/>
            <person name="Xu X."/>
            <person name="Zhang Y."/>
            <person name="Luo S."/>
            <person name="Chen H."/>
            <person name="Gao J."/>
            <person name="Mao Z."/>
            <person name="Pires J.C."/>
            <person name="Luo M."/>
            <person name="Kudrna D."/>
            <person name="Wing R.A."/>
            <person name="Meyers B.C."/>
            <person name="Yi K."/>
            <person name="Kong H."/>
            <person name="Lavrijsen P."/>
            <person name="Sunseri F."/>
            <person name="Falavigna A."/>
            <person name="Ye Y."/>
            <person name="Leebens-Mack J.H."/>
            <person name="Chen G."/>
        </authorList>
    </citation>
    <scope>NUCLEOTIDE SEQUENCE [LARGE SCALE GENOMIC DNA]</scope>
    <source>
        <strain evidence="14">cv. DH0086</strain>
    </source>
</reference>
<evidence type="ECO:0000256" key="10">
    <source>
        <dbReference type="SAM" id="MobiDB-lite"/>
    </source>
</evidence>
<evidence type="ECO:0000256" key="7">
    <source>
        <dbReference type="ARBA" id="ARBA00022840"/>
    </source>
</evidence>
<dbReference type="FunFam" id="3.30.200.20:FF:000075">
    <property type="entry name" value="Probable serine/threonine-protein kinase WNK1"/>
    <property type="match status" value="1"/>
</dbReference>
<dbReference type="PANTHER" id="PTHR13902">
    <property type="entry name" value="SERINE/THREONINE-PROTEIN KINASE WNK WITH NO LYSINE -RELATED"/>
    <property type="match status" value="1"/>
</dbReference>
<evidence type="ECO:0000313" key="13">
    <source>
        <dbReference type="EMBL" id="ONK57532.1"/>
    </source>
</evidence>
<keyword evidence="14" id="KW-1185">Reference proteome</keyword>
<dbReference type="InterPro" id="IPR050588">
    <property type="entry name" value="WNK_Ser-Thr_kinase"/>
</dbReference>
<evidence type="ECO:0000256" key="6">
    <source>
        <dbReference type="ARBA" id="ARBA00022777"/>
    </source>
</evidence>
<dbReference type="GO" id="GO:0004674">
    <property type="term" value="F:protein serine/threonine kinase activity"/>
    <property type="evidence" value="ECO:0007669"/>
    <property type="project" value="UniProtKB-KW"/>
</dbReference>
<dbReference type="InterPro" id="IPR000719">
    <property type="entry name" value="Prot_kinase_dom"/>
</dbReference>
<proteinExistence type="inferred from homology"/>
<gene>
    <name evidence="13" type="ORF">A4U43_C09F1460</name>
</gene>
<dbReference type="PROSITE" id="PS00108">
    <property type="entry name" value="PROTEIN_KINASE_ST"/>
    <property type="match status" value="2"/>
</dbReference>
<comment type="catalytic activity">
    <reaction evidence="8">
        <text>L-threonyl-[protein] + ATP = O-phospho-L-threonyl-[protein] + ADP + H(+)</text>
        <dbReference type="Rhea" id="RHEA:46608"/>
        <dbReference type="Rhea" id="RHEA-COMP:11060"/>
        <dbReference type="Rhea" id="RHEA-COMP:11605"/>
        <dbReference type="ChEBI" id="CHEBI:15378"/>
        <dbReference type="ChEBI" id="CHEBI:30013"/>
        <dbReference type="ChEBI" id="CHEBI:30616"/>
        <dbReference type="ChEBI" id="CHEBI:61977"/>
        <dbReference type="ChEBI" id="CHEBI:456216"/>
        <dbReference type="EC" id="2.7.11.1"/>
    </reaction>
</comment>
<feature type="domain" description="Protein kinase" evidence="11">
    <location>
        <begin position="524"/>
        <end position="781"/>
    </location>
</feature>
<sequence>MEEGSIEEGMGESSSPRSSPPRAIGIADVKTEIYNRLVEIGSEEVSSIRDLKEELDAHFSRLPASYLVDVAVERAEEVLLHWRILAEAKDPKKRPVFHVRFMKLEEASLDVGTHICSAEDGRNFEEVVSARHDVAYTPIHEVTFSTIDKPKLLSQLSALLSDVGLNIREAHVFSTTDGFSLDVFVVDGWHAEDTDDLHKAIAEAISRSEGSWSGSTHSNAAEKILAMQPKIADTEIDMRLLKIGEKIASGSSGDMHRGNYLGHDVAVKVLKSEQLTELSGDEFAQEVMILREVQHSNVVRFIGACAKPPNFCIVTEYMPGGSLYSFLHKQDNMLELSLLLKFALDVCKGMVYLHQNNIIHRDLKTANLLMDNDNVVKVADFGVARFQNQGGVMTAETGTYRWMAPEVINHQPYDQKADVFSFAIVLWELATLKLPYESMTPLQAALGVRQGKRPELPPNAHPGLLDLMQRCWDADPAARPSFQEIQVELEQLLKLVQSGITICSGSDEPPDPDVIEVDPTRRYVCYKDILGKGAFKTVYKAFDELDGIEVAWSQIKLDNMLQTPENLERLYSEVHLLKSLKHENIVKFYTSWVDEGNRTIDIITELFTSGSLRQYRKKHKKVDMKAVKGWARQILTGLNYLHSQKPPVIHRDLKCDNIFINGNHGEVKIGDLGLATVMQQTKARSVIGTPEFMAPELYDEDYNELVDIYSFGMCMLEMVTFEYPYSECTNSAQIFKKVSTGVKPAGLSKVKDPEVKAFIEKCLVPAAERLSAKDLLKDPFLQSNGVQANGPLQLPEFNIPKSCSSREKPALKVEPKSSAQQMKPSQGTQVVSAGPPIVTAIEKSGGESVTLQVLQRRNGIKFNLKGQRKDEKFVSLVLRLENEDGKVSRIDFNFFLDSDTALSVASEMDFQQLELVNKDIKFIAELIDLILVNLVSGWKPCVDINHLASENGHGILNDEQRNLELVKDAESSNGSLHIVSGAAQLSNYPSTSSGLIENDKHPIDDCADQHCKLNGDFESSNAAVSNFDGSFSLGLSCTGDKPPNACMYSPLGCIDSNGYKMEGKVKDTLSAVVENGALFEQKTLRVDVSSNVPAILGVSDDNSLLRLVDEVDEELRVELDMLDLLYQQVMKDISRKRLEAIVAAKRRAEERKQSFNL</sequence>
<dbReference type="InterPro" id="IPR008271">
    <property type="entry name" value="Ser/Thr_kinase_AS"/>
</dbReference>
<feature type="region of interest" description="Disordered" evidence="10">
    <location>
        <begin position="1"/>
        <end position="23"/>
    </location>
</feature>
<dbReference type="Gramene" id="ONK57532">
    <property type="protein sequence ID" value="ONK57532"/>
    <property type="gene ID" value="A4U43_C09F1460"/>
</dbReference>
<evidence type="ECO:0000259" key="12">
    <source>
        <dbReference type="PROSITE" id="PS51671"/>
    </source>
</evidence>
<evidence type="ECO:0000256" key="3">
    <source>
        <dbReference type="ARBA" id="ARBA00022527"/>
    </source>
</evidence>
<dbReference type="InterPro" id="IPR001245">
    <property type="entry name" value="Ser-Thr/Tyr_kinase_cat_dom"/>
</dbReference>
<dbReference type="SMART" id="SM00220">
    <property type="entry name" value="S_TKc"/>
    <property type="match status" value="2"/>
</dbReference>
<keyword evidence="4" id="KW-0808">Transferase</keyword>
<keyword evidence="3" id="KW-0723">Serine/threonine-protein kinase</keyword>
<dbReference type="Proteomes" id="UP000243459">
    <property type="component" value="Chromosome 9"/>
</dbReference>
<dbReference type="PRINTS" id="PR00109">
    <property type="entry name" value="TYRKINASE"/>
</dbReference>
<evidence type="ECO:0000256" key="9">
    <source>
        <dbReference type="ARBA" id="ARBA00048679"/>
    </source>
</evidence>
<evidence type="ECO:0000256" key="5">
    <source>
        <dbReference type="ARBA" id="ARBA00022741"/>
    </source>
</evidence>
<evidence type="ECO:0000259" key="11">
    <source>
        <dbReference type="PROSITE" id="PS50011"/>
    </source>
</evidence>
<dbReference type="FunFam" id="3.30.200.20:FF:000060">
    <property type="entry name" value="Serine/threonine-protein kinase isoform 1"/>
    <property type="match status" value="1"/>
</dbReference>
<keyword evidence="5" id="KW-0547">Nucleotide-binding</keyword>
<dbReference type="InterPro" id="IPR045865">
    <property type="entry name" value="ACT-like_dom_sf"/>
</dbReference>
<dbReference type="Pfam" id="PF00069">
    <property type="entry name" value="Pkinase"/>
    <property type="match status" value="1"/>
</dbReference>
<organism evidence="13 14">
    <name type="scientific">Asparagus officinalis</name>
    <name type="common">Garden asparagus</name>
    <dbReference type="NCBI Taxonomy" id="4686"/>
    <lineage>
        <taxon>Eukaryota</taxon>
        <taxon>Viridiplantae</taxon>
        <taxon>Streptophyta</taxon>
        <taxon>Embryophyta</taxon>
        <taxon>Tracheophyta</taxon>
        <taxon>Spermatophyta</taxon>
        <taxon>Magnoliopsida</taxon>
        <taxon>Liliopsida</taxon>
        <taxon>Asparagales</taxon>
        <taxon>Asparagaceae</taxon>
        <taxon>Asparagoideae</taxon>
        <taxon>Asparagus</taxon>
    </lineage>
</organism>
<dbReference type="AlphaFoldDB" id="A0A5P1E4E3"/>
<dbReference type="Gene3D" id="1.10.510.10">
    <property type="entry name" value="Transferase(Phosphotransferase) domain 1"/>
    <property type="match status" value="2"/>
</dbReference>
<dbReference type="PROSITE" id="PS50011">
    <property type="entry name" value="PROTEIN_KINASE_DOM"/>
    <property type="match status" value="2"/>
</dbReference>
<dbReference type="EMBL" id="CM007389">
    <property type="protein sequence ID" value="ONK57532.1"/>
    <property type="molecule type" value="Genomic_DNA"/>
</dbReference>
<keyword evidence="7" id="KW-0067">ATP-binding</keyword>
<dbReference type="CDD" id="cd13983">
    <property type="entry name" value="STKc_WNK"/>
    <property type="match status" value="1"/>
</dbReference>
<feature type="domain" description="Protein kinase" evidence="11">
    <location>
        <begin position="241"/>
        <end position="493"/>
    </location>
</feature>
<evidence type="ECO:0000256" key="4">
    <source>
        <dbReference type="ARBA" id="ARBA00022679"/>
    </source>
</evidence>
<dbReference type="InterPro" id="IPR011009">
    <property type="entry name" value="Kinase-like_dom_sf"/>
</dbReference>
<dbReference type="Pfam" id="PF07714">
    <property type="entry name" value="PK_Tyr_Ser-Thr"/>
    <property type="match status" value="1"/>
</dbReference>
<dbReference type="InterPro" id="IPR002912">
    <property type="entry name" value="ACT_dom"/>
</dbReference>
<feature type="compositionally biased region" description="Low complexity" evidence="10">
    <location>
        <begin position="11"/>
        <end position="22"/>
    </location>
</feature>
<feature type="domain" description="ACT" evidence="12">
    <location>
        <begin position="141"/>
        <end position="215"/>
    </location>
</feature>
<dbReference type="CDD" id="cd13999">
    <property type="entry name" value="STKc_MAP3K-like"/>
    <property type="match status" value="1"/>
</dbReference>
<dbReference type="EC" id="2.7.11.1" evidence="2"/>